<reference evidence="1 2" key="1">
    <citation type="submission" date="2019-05" db="EMBL/GenBank/DDBJ databases">
        <title>Mikania micrantha, genome provides insights into the molecular mechanism of rapid growth.</title>
        <authorList>
            <person name="Liu B."/>
        </authorList>
    </citation>
    <scope>NUCLEOTIDE SEQUENCE [LARGE SCALE GENOMIC DNA]</scope>
    <source>
        <strain evidence="1">NLD-2019</strain>
        <tissue evidence="1">Leaf</tissue>
    </source>
</reference>
<protein>
    <submittedName>
        <fullName evidence="1">Uncharacterized protein</fullName>
    </submittedName>
</protein>
<gene>
    <name evidence="1" type="ORF">E3N88_40624</name>
</gene>
<comment type="caution">
    <text evidence="1">The sequence shown here is derived from an EMBL/GenBank/DDBJ whole genome shotgun (WGS) entry which is preliminary data.</text>
</comment>
<keyword evidence="2" id="KW-1185">Reference proteome</keyword>
<organism evidence="1 2">
    <name type="scientific">Mikania micrantha</name>
    <name type="common">bitter vine</name>
    <dbReference type="NCBI Taxonomy" id="192012"/>
    <lineage>
        <taxon>Eukaryota</taxon>
        <taxon>Viridiplantae</taxon>
        <taxon>Streptophyta</taxon>
        <taxon>Embryophyta</taxon>
        <taxon>Tracheophyta</taxon>
        <taxon>Spermatophyta</taxon>
        <taxon>Magnoliopsida</taxon>
        <taxon>eudicotyledons</taxon>
        <taxon>Gunneridae</taxon>
        <taxon>Pentapetalae</taxon>
        <taxon>asterids</taxon>
        <taxon>campanulids</taxon>
        <taxon>Asterales</taxon>
        <taxon>Asteraceae</taxon>
        <taxon>Asteroideae</taxon>
        <taxon>Heliantheae alliance</taxon>
        <taxon>Eupatorieae</taxon>
        <taxon>Mikania</taxon>
    </lineage>
</organism>
<dbReference type="EMBL" id="SZYD01000019">
    <property type="protein sequence ID" value="KAD2393647.1"/>
    <property type="molecule type" value="Genomic_DNA"/>
</dbReference>
<dbReference type="Proteomes" id="UP000326396">
    <property type="component" value="Linkage Group LG9"/>
</dbReference>
<name>A0A5N6LN91_9ASTR</name>
<evidence type="ECO:0000313" key="2">
    <source>
        <dbReference type="Proteomes" id="UP000326396"/>
    </source>
</evidence>
<evidence type="ECO:0000313" key="1">
    <source>
        <dbReference type="EMBL" id="KAD2393647.1"/>
    </source>
</evidence>
<sequence length="283" mass="32534">MLAYLCRYCVSGDDHGGASNTCSWMLLFKDSWIYYVRNRGLDKEGFAGQGCEGISMDTSCNLTMRLNSVSQIWGFLHDYLGYWFANGNDKRLHNVDFQIGQSITIMDCFRSTNLDAHVYYGDATWVVLFSPWRNCYEVSFLPMHAMLSLVSSRIDFMVTDGWYSWLGMDRCSTRLEARVDKGWPIWSRGIRSLLDRDQASLPVESFHYQPMSSFCYGYMVQVERPSLHNGSDWVKECFGPVVFFCRLGFGCWPPSLLSYMGSQLILMGWFVWSLNLPSGLLVC</sequence>
<proteinExistence type="predicted"/>
<accession>A0A5N6LN91</accession>
<dbReference type="AlphaFoldDB" id="A0A5N6LN91"/>